<dbReference type="Pfam" id="PF09983">
    <property type="entry name" value="JetD_C"/>
    <property type="match status" value="1"/>
</dbReference>
<proteinExistence type="predicted"/>
<name>A0ABS2NM58_9FIRM</name>
<evidence type="ECO:0000313" key="2">
    <source>
        <dbReference type="EMBL" id="MBM7614030.1"/>
    </source>
</evidence>
<evidence type="ECO:0000313" key="3">
    <source>
        <dbReference type="Proteomes" id="UP001314796"/>
    </source>
</evidence>
<dbReference type="Proteomes" id="UP001314796">
    <property type="component" value="Unassembled WGS sequence"/>
</dbReference>
<keyword evidence="3" id="KW-1185">Reference proteome</keyword>
<comment type="caution">
    <text evidence="2">The sequence shown here is derived from an EMBL/GenBank/DDBJ whole genome shotgun (WGS) entry which is preliminary data.</text>
</comment>
<accession>A0ABS2NM58</accession>
<dbReference type="InterPro" id="IPR024534">
    <property type="entry name" value="JetD_C"/>
</dbReference>
<gene>
    <name evidence="2" type="ORF">JOC73_000539</name>
</gene>
<dbReference type="SUPFAM" id="SSF56726">
    <property type="entry name" value="DNA topoisomerase IV, alpha subunit"/>
    <property type="match status" value="1"/>
</dbReference>
<sequence>MEKMIKNFLALYESKNKKRFDITTLESYVITGCRGVQNYVDKGGYNEFYNQIMDLKEKKHIKEIGASEYNRMNPPLKARWQITSEEVKHNWDPSKILKYSDVLDFAYYKKNPSLQSDLEWEYIENIYGFIKNRDQKKWASIEERSLELFYDEKFLIQKKETLKGKYGILSRLKLTNEDLKMKRYGEMFIHWNRGVQNVKNIIILENHSTFFTYKRFVEKYEEIFGYTPDALIYGEGKKIEGSLTFLEEIANLSEVEILYFGDFDSEGLGIYYRLKARYPMLNIKLQFSAYIHLLSVCNRDYSLGGQQKKQLYLDFFLTEITQYLDDDMLNKLLYIWENDFRIPQELINYEYLVKVRE</sequence>
<reference evidence="2 3" key="1">
    <citation type="submission" date="2021-01" db="EMBL/GenBank/DDBJ databases">
        <title>Genomic Encyclopedia of Type Strains, Phase IV (KMG-IV): sequencing the most valuable type-strain genomes for metagenomic binning, comparative biology and taxonomic classification.</title>
        <authorList>
            <person name="Goeker M."/>
        </authorList>
    </citation>
    <scope>NUCLEOTIDE SEQUENCE [LARGE SCALE GENOMIC DNA]</scope>
    <source>
        <strain evidence="2 3">DSM 25890</strain>
    </source>
</reference>
<dbReference type="RefSeq" id="WP_204400304.1">
    <property type="nucleotide sequence ID" value="NZ_JAFBEE010000002.1"/>
</dbReference>
<evidence type="ECO:0000259" key="1">
    <source>
        <dbReference type="Pfam" id="PF09983"/>
    </source>
</evidence>
<dbReference type="EMBL" id="JAFBEE010000002">
    <property type="protein sequence ID" value="MBM7614030.1"/>
    <property type="molecule type" value="Genomic_DNA"/>
</dbReference>
<feature type="domain" description="Wadjet protein JetD C-terminal" evidence="1">
    <location>
        <begin position="187"/>
        <end position="280"/>
    </location>
</feature>
<protein>
    <recommendedName>
        <fullName evidence="1">Wadjet protein JetD C-terminal domain-containing protein</fullName>
    </recommendedName>
</protein>
<dbReference type="InterPro" id="IPR036078">
    <property type="entry name" value="Spo11/TopoVI_A_sf"/>
</dbReference>
<organism evidence="2 3">
    <name type="scientific">Alkaliphilus hydrothermalis</name>
    <dbReference type="NCBI Taxonomy" id="1482730"/>
    <lineage>
        <taxon>Bacteria</taxon>
        <taxon>Bacillati</taxon>
        <taxon>Bacillota</taxon>
        <taxon>Clostridia</taxon>
        <taxon>Peptostreptococcales</taxon>
        <taxon>Natronincolaceae</taxon>
        <taxon>Alkaliphilus</taxon>
    </lineage>
</organism>